<dbReference type="SMART" id="SM00918">
    <property type="entry name" value="Lig_chan-Glu_bd"/>
    <property type="match status" value="1"/>
</dbReference>
<evidence type="ECO:0000256" key="4">
    <source>
        <dbReference type="ARBA" id="ARBA00022475"/>
    </source>
</evidence>
<sequence>MDFPSNIVVATIPQEYIFQINQKRNLDEIFLSGVDGRLLHVISNALNFDYTLKIPPDLEFGRKTENGNWTGMVGMLYRGEADIALGQLTITEERSEVVDFSIPYTNQDETFLIKKPGLLPTTWAFFRPFGMFTWMLALIFLITIPIFYRLLLKVKISYLRIYMQFYGSIIGKTFPLNDGSLKVRFFLLFWGYFALIISNSYSAALLSYLTLPSHQRPIRNFHELSDVVRQGTHKCFAMQGLSVPDLHTLDLEYLRSLGKAVDKNKWYLDPSKLISENLLSETTAIIDLRFMLQILDAGMSFDSYIISDDTLFSWKIAIAVKKNFCCKDRLDIMINRVLGAGLFEKFIKDELQMLKILTNKTFTNEHEFRKLSIHDTTGAWSLLVVGYIISFFILAGENVIAQLRFMLKKTL</sequence>
<reference evidence="16" key="1">
    <citation type="submission" date="2020-08" db="EMBL/GenBank/DDBJ databases">
        <title>Multicomponent nature underlies the extraordinary mechanical properties of spider dragline silk.</title>
        <authorList>
            <person name="Kono N."/>
            <person name="Nakamura H."/>
            <person name="Mori M."/>
            <person name="Yoshida Y."/>
            <person name="Ohtoshi R."/>
            <person name="Malay A.D."/>
            <person name="Moran D.A.P."/>
            <person name="Tomita M."/>
            <person name="Numata K."/>
            <person name="Arakawa K."/>
        </authorList>
    </citation>
    <scope>NUCLEOTIDE SEQUENCE</scope>
</reference>
<dbReference type="PANTHER" id="PTHR42643">
    <property type="entry name" value="IONOTROPIC RECEPTOR 20A-RELATED"/>
    <property type="match status" value="1"/>
</dbReference>
<evidence type="ECO:0000313" key="16">
    <source>
        <dbReference type="EMBL" id="GFT61704.1"/>
    </source>
</evidence>
<keyword evidence="12" id="KW-0407">Ion channel</keyword>
<dbReference type="PANTHER" id="PTHR42643:SF38">
    <property type="entry name" value="IONOTROPIC RECEPTOR 100A"/>
    <property type="match status" value="1"/>
</dbReference>
<keyword evidence="17" id="KW-1185">Reference proteome</keyword>
<dbReference type="SUPFAM" id="SSF53850">
    <property type="entry name" value="Periplasmic binding protein-like II"/>
    <property type="match status" value="1"/>
</dbReference>
<dbReference type="InterPro" id="IPR019594">
    <property type="entry name" value="Glu/Gly-bd"/>
</dbReference>
<dbReference type="InterPro" id="IPR001320">
    <property type="entry name" value="Iontro_rcpt_C"/>
</dbReference>
<evidence type="ECO:0000313" key="17">
    <source>
        <dbReference type="Proteomes" id="UP000887013"/>
    </source>
</evidence>
<evidence type="ECO:0000259" key="14">
    <source>
        <dbReference type="SMART" id="SM00079"/>
    </source>
</evidence>
<evidence type="ECO:0000256" key="3">
    <source>
        <dbReference type="ARBA" id="ARBA00022448"/>
    </source>
</evidence>
<feature type="transmembrane region" description="Helical" evidence="13">
    <location>
        <begin position="379"/>
        <end position="401"/>
    </location>
</feature>
<accession>A0A8X6PBC3</accession>
<dbReference type="Pfam" id="PF00060">
    <property type="entry name" value="Lig_chan"/>
    <property type="match status" value="1"/>
</dbReference>
<keyword evidence="8 13" id="KW-0472">Membrane</keyword>
<name>A0A8X6PBC3_NEPPI</name>
<evidence type="ECO:0000256" key="9">
    <source>
        <dbReference type="ARBA" id="ARBA00023170"/>
    </source>
</evidence>
<feature type="domain" description="Ionotropic glutamate receptor C-terminal" evidence="14">
    <location>
        <begin position="17"/>
        <end position="269"/>
    </location>
</feature>
<dbReference type="AlphaFoldDB" id="A0A8X6PBC3"/>
<dbReference type="GO" id="GO:0005886">
    <property type="term" value="C:plasma membrane"/>
    <property type="evidence" value="ECO:0007669"/>
    <property type="project" value="UniProtKB-SubCell"/>
</dbReference>
<dbReference type="Gene3D" id="3.40.190.10">
    <property type="entry name" value="Periplasmic binding protein-like II"/>
    <property type="match status" value="1"/>
</dbReference>
<keyword evidence="11" id="KW-1071">Ligand-gated ion channel</keyword>
<evidence type="ECO:0000256" key="7">
    <source>
        <dbReference type="ARBA" id="ARBA00023065"/>
    </source>
</evidence>
<comment type="caution">
    <text evidence="16">The sequence shown here is derived from an EMBL/GenBank/DDBJ whole genome shotgun (WGS) entry which is preliminary data.</text>
</comment>
<keyword evidence="10" id="KW-0325">Glycoprotein</keyword>
<proteinExistence type="inferred from homology"/>
<dbReference type="InterPro" id="IPR052192">
    <property type="entry name" value="Insect_Ionotropic_Sensory_Rcpt"/>
</dbReference>
<dbReference type="GO" id="GO:0015276">
    <property type="term" value="F:ligand-gated monoatomic ion channel activity"/>
    <property type="evidence" value="ECO:0007669"/>
    <property type="project" value="InterPro"/>
</dbReference>
<dbReference type="EMBL" id="BMAW01114427">
    <property type="protein sequence ID" value="GFT61704.1"/>
    <property type="molecule type" value="Genomic_DNA"/>
</dbReference>
<comment type="subcellular location">
    <subcellularLocation>
        <location evidence="1">Cell membrane</location>
        <topology evidence="1">Multi-pass membrane protein</topology>
    </subcellularLocation>
</comment>
<keyword evidence="4" id="KW-1003">Cell membrane</keyword>
<protein>
    <submittedName>
        <fullName evidence="16">Uncharacterized protein</fullName>
    </submittedName>
</protein>
<dbReference type="Proteomes" id="UP000887013">
    <property type="component" value="Unassembled WGS sequence"/>
</dbReference>
<keyword evidence="9" id="KW-0675">Receptor</keyword>
<dbReference type="GO" id="GO:0050906">
    <property type="term" value="P:detection of stimulus involved in sensory perception"/>
    <property type="evidence" value="ECO:0007669"/>
    <property type="project" value="UniProtKB-ARBA"/>
</dbReference>
<keyword evidence="7" id="KW-0406">Ion transport</keyword>
<evidence type="ECO:0000256" key="12">
    <source>
        <dbReference type="ARBA" id="ARBA00023303"/>
    </source>
</evidence>
<evidence type="ECO:0000256" key="10">
    <source>
        <dbReference type="ARBA" id="ARBA00023180"/>
    </source>
</evidence>
<evidence type="ECO:0000256" key="2">
    <source>
        <dbReference type="ARBA" id="ARBA00008685"/>
    </source>
</evidence>
<evidence type="ECO:0000259" key="15">
    <source>
        <dbReference type="SMART" id="SM00918"/>
    </source>
</evidence>
<keyword evidence="6 13" id="KW-1133">Transmembrane helix</keyword>
<evidence type="ECO:0000256" key="11">
    <source>
        <dbReference type="ARBA" id="ARBA00023286"/>
    </source>
</evidence>
<dbReference type="Pfam" id="PF10613">
    <property type="entry name" value="Lig_chan-Glu_bd"/>
    <property type="match status" value="1"/>
</dbReference>
<evidence type="ECO:0000256" key="8">
    <source>
        <dbReference type="ARBA" id="ARBA00023136"/>
    </source>
</evidence>
<keyword evidence="3" id="KW-0813">Transport</keyword>
<evidence type="ECO:0000256" key="13">
    <source>
        <dbReference type="SAM" id="Phobius"/>
    </source>
</evidence>
<evidence type="ECO:0000256" key="5">
    <source>
        <dbReference type="ARBA" id="ARBA00022692"/>
    </source>
</evidence>
<feature type="transmembrane region" description="Helical" evidence="13">
    <location>
        <begin position="131"/>
        <end position="151"/>
    </location>
</feature>
<keyword evidence="5 13" id="KW-0812">Transmembrane</keyword>
<dbReference type="SMART" id="SM00079">
    <property type="entry name" value="PBPe"/>
    <property type="match status" value="1"/>
</dbReference>
<dbReference type="Gene3D" id="1.10.287.70">
    <property type="match status" value="1"/>
</dbReference>
<gene>
    <name evidence="16" type="primary">AVEN_179623_1</name>
    <name evidence="16" type="ORF">NPIL_610011</name>
</gene>
<feature type="domain" description="Ionotropic glutamate receptor L-glutamate and glycine-binding" evidence="15">
    <location>
        <begin position="17"/>
        <end position="78"/>
    </location>
</feature>
<dbReference type="OrthoDB" id="6413346at2759"/>
<evidence type="ECO:0000256" key="1">
    <source>
        <dbReference type="ARBA" id="ARBA00004651"/>
    </source>
</evidence>
<feature type="transmembrane region" description="Helical" evidence="13">
    <location>
        <begin position="185"/>
        <end position="209"/>
    </location>
</feature>
<comment type="similarity">
    <text evidence="2">Belongs to the glutamate-gated ion channel (TC 1.A.10.1) family.</text>
</comment>
<evidence type="ECO:0000256" key="6">
    <source>
        <dbReference type="ARBA" id="ARBA00022989"/>
    </source>
</evidence>
<organism evidence="16 17">
    <name type="scientific">Nephila pilipes</name>
    <name type="common">Giant wood spider</name>
    <name type="synonym">Nephila maculata</name>
    <dbReference type="NCBI Taxonomy" id="299642"/>
    <lineage>
        <taxon>Eukaryota</taxon>
        <taxon>Metazoa</taxon>
        <taxon>Ecdysozoa</taxon>
        <taxon>Arthropoda</taxon>
        <taxon>Chelicerata</taxon>
        <taxon>Arachnida</taxon>
        <taxon>Araneae</taxon>
        <taxon>Araneomorphae</taxon>
        <taxon>Entelegynae</taxon>
        <taxon>Araneoidea</taxon>
        <taxon>Nephilidae</taxon>
        <taxon>Nephila</taxon>
    </lineage>
</organism>